<keyword evidence="1" id="KW-0472">Membrane</keyword>
<keyword evidence="1" id="KW-1133">Transmembrane helix</keyword>
<dbReference type="AlphaFoldDB" id="A0A934NBW1"/>
<gene>
    <name evidence="2" type="ORF">JF922_25560</name>
</gene>
<accession>A0A934NBW1</accession>
<feature type="transmembrane region" description="Helical" evidence="1">
    <location>
        <begin position="132"/>
        <end position="155"/>
    </location>
</feature>
<keyword evidence="1" id="KW-0812">Transmembrane</keyword>
<evidence type="ECO:0000256" key="1">
    <source>
        <dbReference type="SAM" id="Phobius"/>
    </source>
</evidence>
<evidence type="ECO:0000313" key="3">
    <source>
        <dbReference type="Proteomes" id="UP000612893"/>
    </source>
</evidence>
<organism evidence="2 3">
    <name type="scientific">Candidatus Nephthysia bennettiae</name>
    <dbReference type="NCBI Taxonomy" id="3127016"/>
    <lineage>
        <taxon>Bacteria</taxon>
        <taxon>Bacillati</taxon>
        <taxon>Candidatus Dormiibacterota</taxon>
        <taxon>Candidatus Dormibacteria</taxon>
        <taxon>Candidatus Dormibacterales</taxon>
        <taxon>Candidatus Dormibacteraceae</taxon>
        <taxon>Candidatus Nephthysia</taxon>
    </lineage>
</organism>
<feature type="transmembrane region" description="Helical" evidence="1">
    <location>
        <begin position="20"/>
        <end position="38"/>
    </location>
</feature>
<comment type="caution">
    <text evidence="2">The sequence shown here is derived from an EMBL/GenBank/DDBJ whole genome shotgun (WGS) entry which is preliminary data.</text>
</comment>
<proteinExistence type="predicted"/>
<feature type="transmembrane region" description="Helical" evidence="1">
    <location>
        <begin position="95"/>
        <end position="120"/>
    </location>
</feature>
<evidence type="ECO:0000313" key="2">
    <source>
        <dbReference type="EMBL" id="MBJ7601428.1"/>
    </source>
</evidence>
<feature type="transmembrane region" description="Helical" evidence="1">
    <location>
        <begin position="50"/>
        <end position="74"/>
    </location>
</feature>
<sequence length="163" mass="17624">MIQSSSKQHESRIDRLPRRYRRVIGVTTLLGLPAMYGWSAFWLTTSVPNFIWGPVSFLLIGATAVGSFVLYRFVRDRANMAASGLDERQRQLRDRAWVLCYEVLSAVVVAAVAVVAVLVLGFGRAVTLDATLVGAVAISVGVLIPVLPAAALSWIEPDAPADA</sequence>
<name>A0A934NBW1_9BACT</name>
<protein>
    <submittedName>
        <fullName evidence="2">Uncharacterized protein</fullName>
    </submittedName>
</protein>
<keyword evidence="3" id="KW-1185">Reference proteome</keyword>
<reference evidence="2" key="1">
    <citation type="submission" date="2020-10" db="EMBL/GenBank/DDBJ databases">
        <title>Ca. Dormibacterota MAGs.</title>
        <authorList>
            <person name="Montgomery K."/>
        </authorList>
    </citation>
    <scope>NUCLEOTIDE SEQUENCE [LARGE SCALE GENOMIC DNA]</scope>
    <source>
        <strain evidence="2">SC8812_S17_10</strain>
    </source>
</reference>
<dbReference type="EMBL" id="JAEKNR010000244">
    <property type="protein sequence ID" value="MBJ7601428.1"/>
    <property type="molecule type" value="Genomic_DNA"/>
</dbReference>
<dbReference type="RefSeq" id="WP_338205660.1">
    <property type="nucleotide sequence ID" value="NZ_JAEKNR010000244.1"/>
</dbReference>
<dbReference type="Proteomes" id="UP000612893">
    <property type="component" value="Unassembled WGS sequence"/>
</dbReference>